<keyword evidence="2" id="KW-0677">Repeat</keyword>
<protein>
    <submittedName>
        <fullName evidence="5">Calsenilin</fullName>
    </submittedName>
</protein>
<feature type="domain" description="EF-hand" evidence="4">
    <location>
        <begin position="150"/>
        <end position="185"/>
    </location>
</feature>
<dbReference type="SMART" id="SM00054">
    <property type="entry name" value="EFh"/>
    <property type="match status" value="3"/>
</dbReference>
<sequence length="200" mass="23105">MEPDITDFPTRQLRAKPVRLDELCRDTKFTKREIRIMYRGFKQDCPDGIVQEETFKEIYAKFFPYGNSSSYAHYVFKAFDVNSNGEIGFKDLLVSLSTLLRGSVYDRLSWIFKLYDVNGDGCITKRELHDIIASVYDIVGRDTSPLEERRIRDHSEKIFARLDRQGTGVVTVDQFVEACLKDDVISSSLRVYSSGFEHVC</sequence>
<dbReference type="Proteomes" id="UP000440578">
    <property type="component" value="Unassembled WGS sequence"/>
</dbReference>
<dbReference type="EMBL" id="VIIS01000629">
    <property type="protein sequence ID" value="KAF0306796.1"/>
    <property type="molecule type" value="Genomic_DNA"/>
</dbReference>
<dbReference type="CDD" id="cd00051">
    <property type="entry name" value="EFh"/>
    <property type="match status" value="2"/>
</dbReference>
<feature type="domain" description="EF-hand" evidence="4">
    <location>
        <begin position="67"/>
        <end position="102"/>
    </location>
</feature>
<dbReference type="PROSITE" id="PS00018">
    <property type="entry name" value="EF_HAND_1"/>
    <property type="match status" value="2"/>
</dbReference>
<proteinExistence type="predicted"/>
<dbReference type="AlphaFoldDB" id="A0A6A4WH72"/>
<dbReference type="InterPro" id="IPR018247">
    <property type="entry name" value="EF_Hand_1_Ca_BS"/>
</dbReference>
<dbReference type="Pfam" id="PF13499">
    <property type="entry name" value="EF-hand_7"/>
    <property type="match status" value="1"/>
</dbReference>
<keyword evidence="3" id="KW-0106">Calcium</keyword>
<keyword evidence="6" id="KW-1185">Reference proteome</keyword>
<evidence type="ECO:0000256" key="3">
    <source>
        <dbReference type="ARBA" id="ARBA00022837"/>
    </source>
</evidence>
<dbReference type="OrthoDB" id="191686at2759"/>
<dbReference type="PROSITE" id="PS50222">
    <property type="entry name" value="EF_HAND_2"/>
    <property type="match status" value="3"/>
</dbReference>
<dbReference type="SUPFAM" id="SSF47473">
    <property type="entry name" value="EF-hand"/>
    <property type="match status" value="1"/>
</dbReference>
<dbReference type="InterPro" id="IPR028846">
    <property type="entry name" value="Recoverin"/>
</dbReference>
<evidence type="ECO:0000313" key="5">
    <source>
        <dbReference type="EMBL" id="KAF0306796.1"/>
    </source>
</evidence>
<dbReference type="InterPro" id="IPR002048">
    <property type="entry name" value="EF_hand_dom"/>
</dbReference>
<accession>A0A6A4WH72</accession>
<gene>
    <name evidence="5" type="primary">Kcnip3</name>
    <name evidence="5" type="ORF">FJT64_021778</name>
</gene>
<feature type="domain" description="EF-hand" evidence="4">
    <location>
        <begin position="103"/>
        <end position="138"/>
    </location>
</feature>
<dbReference type="Pfam" id="PF13202">
    <property type="entry name" value="EF-hand_5"/>
    <property type="match status" value="1"/>
</dbReference>
<dbReference type="PRINTS" id="PR00450">
    <property type="entry name" value="RECOVERIN"/>
</dbReference>
<evidence type="ECO:0000259" key="4">
    <source>
        <dbReference type="PROSITE" id="PS50222"/>
    </source>
</evidence>
<dbReference type="Gene3D" id="1.10.238.10">
    <property type="entry name" value="EF-hand"/>
    <property type="match status" value="1"/>
</dbReference>
<dbReference type="PANTHER" id="PTHR23055">
    <property type="entry name" value="CALCIUM BINDING PROTEINS"/>
    <property type="match status" value="1"/>
</dbReference>
<dbReference type="GO" id="GO:0005509">
    <property type="term" value="F:calcium ion binding"/>
    <property type="evidence" value="ECO:0007669"/>
    <property type="project" value="InterPro"/>
</dbReference>
<dbReference type="InterPro" id="IPR011992">
    <property type="entry name" value="EF-hand-dom_pair"/>
</dbReference>
<comment type="caution">
    <text evidence="5">The sequence shown here is derived from an EMBL/GenBank/DDBJ whole genome shotgun (WGS) entry which is preliminary data.</text>
</comment>
<dbReference type="PANTHER" id="PTHR23055:SF186">
    <property type="entry name" value="NEUROCALCIN HOMOLOG-LIKE PROTEIN"/>
    <property type="match status" value="1"/>
</dbReference>
<name>A0A6A4WH72_AMPAM</name>
<reference evidence="5 6" key="1">
    <citation type="submission" date="2019-07" db="EMBL/GenBank/DDBJ databases">
        <title>Draft genome assembly of a fouling barnacle, Amphibalanus amphitrite (Darwin, 1854): The first reference genome for Thecostraca.</title>
        <authorList>
            <person name="Kim W."/>
        </authorList>
    </citation>
    <scope>NUCLEOTIDE SEQUENCE [LARGE SCALE GENOMIC DNA]</scope>
    <source>
        <strain evidence="5">SNU_AA5</strain>
        <tissue evidence="5">Soma without cirri and trophi</tissue>
    </source>
</reference>
<evidence type="ECO:0000256" key="1">
    <source>
        <dbReference type="ARBA" id="ARBA00022723"/>
    </source>
</evidence>
<organism evidence="5 6">
    <name type="scientific">Amphibalanus amphitrite</name>
    <name type="common">Striped barnacle</name>
    <name type="synonym">Balanus amphitrite</name>
    <dbReference type="NCBI Taxonomy" id="1232801"/>
    <lineage>
        <taxon>Eukaryota</taxon>
        <taxon>Metazoa</taxon>
        <taxon>Ecdysozoa</taxon>
        <taxon>Arthropoda</taxon>
        <taxon>Crustacea</taxon>
        <taxon>Multicrustacea</taxon>
        <taxon>Cirripedia</taxon>
        <taxon>Thoracica</taxon>
        <taxon>Thoracicalcarea</taxon>
        <taxon>Balanomorpha</taxon>
        <taxon>Balanoidea</taxon>
        <taxon>Balanidae</taxon>
        <taxon>Amphibalaninae</taxon>
        <taxon>Amphibalanus</taxon>
    </lineage>
</organism>
<evidence type="ECO:0000313" key="6">
    <source>
        <dbReference type="Proteomes" id="UP000440578"/>
    </source>
</evidence>
<evidence type="ECO:0000256" key="2">
    <source>
        <dbReference type="ARBA" id="ARBA00022737"/>
    </source>
</evidence>
<keyword evidence="1" id="KW-0479">Metal-binding</keyword>